<reference evidence="1 2" key="1">
    <citation type="submission" date="2013-11" db="EMBL/GenBank/DDBJ databases">
        <title>Single cell genomics of uncultured Tannerella BU063 (oral taxon 286).</title>
        <authorList>
            <person name="Beall C.J."/>
            <person name="Campbell A.G."/>
            <person name="Griffen A.L."/>
            <person name="Podar M."/>
            <person name="Leys E.J."/>
        </authorList>
    </citation>
    <scope>NUCLEOTIDE SEQUENCE [LARGE SCALE GENOMIC DNA]</scope>
    <source>
        <strain evidence="1">Cell 2</strain>
    </source>
</reference>
<protein>
    <submittedName>
        <fullName evidence="1">Uncharacterized protein</fullName>
    </submittedName>
</protein>
<evidence type="ECO:0000313" key="2">
    <source>
        <dbReference type="Proteomes" id="UP000018837"/>
    </source>
</evidence>
<gene>
    <name evidence="1" type="ORF">N425_08830</name>
</gene>
<proteinExistence type="predicted"/>
<sequence>MFITSISPLAIAFLWRLYPFEKLSADAHKPYCQTKALENNQRFPPPIFPFIRDFKKEEMNKIE</sequence>
<name>W2C575_9BACT</name>
<accession>W2C575</accession>
<evidence type="ECO:0000313" key="1">
    <source>
        <dbReference type="EMBL" id="ETK01622.1"/>
    </source>
</evidence>
<comment type="caution">
    <text evidence="1">The sequence shown here is derived from an EMBL/GenBank/DDBJ whole genome shotgun (WGS) entry which is preliminary data.</text>
</comment>
<organism evidence="1 2">
    <name type="scientific">Tannerella sp. oral taxon BU063 isolate Cell 2</name>
    <dbReference type="NCBI Taxonomy" id="1411148"/>
    <lineage>
        <taxon>Bacteria</taxon>
        <taxon>Pseudomonadati</taxon>
        <taxon>Bacteroidota</taxon>
        <taxon>Bacteroidia</taxon>
        <taxon>Bacteroidales</taxon>
        <taxon>Tannerellaceae</taxon>
        <taxon>Tannerella</taxon>
    </lineage>
</organism>
<dbReference type="EMBL" id="AYUF01000469">
    <property type="protein sequence ID" value="ETK01622.1"/>
    <property type="molecule type" value="Genomic_DNA"/>
</dbReference>
<dbReference type="AlphaFoldDB" id="W2C575"/>
<dbReference type="Proteomes" id="UP000018837">
    <property type="component" value="Unassembled WGS sequence"/>
</dbReference>